<reference evidence="1 2" key="1">
    <citation type="journal article" date="2020" name="bioRxiv">
        <title>Sequence and annotation of 42 cannabis genomes reveals extensive copy number variation in cannabinoid synthesis and pathogen resistance genes.</title>
        <authorList>
            <person name="Mckernan K.J."/>
            <person name="Helbert Y."/>
            <person name="Kane L.T."/>
            <person name="Ebling H."/>
            <person name="Zhang L."/>
            <person name="Liu B."/>
            <person name="Eaton Z."/>
            <person name="Mclaughlin S."/>
            <person name="Kingan S."/>
            <person name="Baybayan P."/>
            <person name="Concepcion G."/>
            <person name="Jordan M."/>
            <person name="Riva A."/>
            <person name="Barbazuk W."/>
            <person name="Harkins T."/>
        </authorList>
    </citation>
    <scope>NUCLEOTIDE SEQUENCE [LARGE SCALE GENOMIC DNA]</scope>
    <source>
        <strain evidence="2">cv. Jamaican Lion 4</strain>
        <tissue evidence="1">Leaf</tissue>
    </source>
</reference>
<comment type="caution">
    <text evidence="1">The sequence shown here is derived from an EMBL/GenBank/DDBJ whole genome shotgun (WGS) entry which is preliminary data.</text>
</comment>
<evidence type="ECO:0000313" key="1">
    <source>
        <dbReference type="EMBL" id="KAF4388730.1"/>
    </source>
</evidence>
<dbReference type="InterPro" id="IPR036397">
    <property type="entry name" value="RNaseH_sf"/>
</dbReference>
<dbReference type="Proteomes" id="UP000583929">
    <property type="component" value="Unassembled WGS sequence"/>
</dbReference>
<dbReference type="SUPFAM" id="SSF53098">
    <property type="entry name" value="Ribonuclease H-like"/>
    <property type="match status" value="1"/>
</dbReference>
<dbReference type="EMBL" id="JAATIQ010000072">
    <property type="protein sequence ID" value="KAF4388730.1"/>
    <property type="molecule type" value="Genomic_DNA"/>
</dbReference>
<dbReference type="InterPro" id="IPR039637">
    <property type="entry name" value="CNOT7/CNOT8/Pop2"/>
</dbReference>
<dbReference type="Gene3D" id="3.30.420.10">
    <property type="entry name" value="Ribonuclease H-like superfamily/Ribonuclease H"/>
    <property type="match status" value="1"/>
</dbReference>
<dbReference type="GO" id="GO:0030014">
    <property type="term" value="C:CCR4-NOT complex"/>
    <property type="evidence" value="ECO:0007669"/>
    <property type="project" value="InterPro"/>
</dbReference>
<proteinExistence type="predicted"/>
<evidence type="ECO:0000313" key="2">
    <source>
        <dbReference type="Proteomes" id="UP000583929"/>
    </source>
</evidence>
<protein>
    <submittedName>
        <fullName evidence="1">Uncharacterized protein</fullName>
    </submittedName>
</protein>
<gene>
    <name evidence="1" type="ORF">G4B88_019007</name>
</gene>
<dbReference type="AlphaFoldDB" id="A0A7J6H261"/>
<keyword evidence="2" id="KW-1185">Reference proteome</keyword>
<dbReference type="PANTHER" id="PTHR10797">
    <property type="entry name" value="CCR4-NOT TRANSCRIPTION COMPLEX SUBUNIT"/>
    <property type="match status" value="1"/>
</dbReference>
<sequence>MSVPNDKSPTSYKYVSNIFRCVYHQTSPNVKRERVLLPFIHYHINIDLLNIIQLDFTLTDSEENLPRSNDGKHYITWQFNFRDFIILRDCYAPDSINWLKKQGINFERNRFEGIDFAYFF</sequence>
<organism evidence="1 2">
    <name type="scientific">Cannabis sativa</name>
    <name type="common">Hemp</name>
    <name type="synonym">Marijuana</name>
    <dbReference type="NCBI Taxonomy" id="3483"/>
    <lineage>
        <taxon>Eukaryota</taxon>
        <taxon>Viridiplantae</taxon>
        <taxon>Streptophyta</taxon>
        <taxon>Embryophyta</taxon>
        <taxon>Tracheophyta</taxon>
        <taxon>Spermatophyta</taxon>
        <taxon>Magnoliopsida</taxon>
        <taxon>eudicotyledons</taxon>
        <taxon>Gunneridae</taxon>
        <taxon>Pentapetalae</taxon>
        <taxon>rosids</taxon>
        <taxon>fabids</taxon>
        <taxon>Rosales</taxon>
        <taxon>Cannabaceae</taxon>
        <taxon>Cannabis</taxon>
    </lineage>
</organism>
<dbReference type="GO" id="GO:0004535">
    <property type="term" value="F:poly(A)-specific ribonuclease activity"/>
    <property type="evidence" value="ECO:0007669"/>
    <property type="project" value="InterPro"/>
</dbReference>
<dbReference type="GO" id="GO:0003676">
    <property type="term" value="F:nucleic acid binding"/>
    <property type="evidence" value="ECO:0007669"/>
    <property type="project" value="InterPro"/>
</dbReference>
<name>A0A7J6H261_CANSA</name>
<dbReference type="InterPro" id="IPR012337">
    <property type="entry name" value="RNaseH-like_sf"/>
</dbReference>
<accession>A0A7J6H261</accession>